<dbReference type="EMBL" id="QYYD01000014">
    <property type="protein sequence ID" value="RJF70892.1"/>
    <property type="molecule type" value="Genomic_DNA"/>
</dbReference>
<name>A0A418V4B8_RHOPL</name>
<dbReference type="RefSeq" id="WP_119857337.1">
    <property type="nucleotide sequence ID" value="NZ_QYYD01000014.1"/>
</dbReference>
<evidence type="ECO:0000313" key="3">
    <source>
        <dbReference type="Proteomes" id="UP000285523"/>
    </source>
</evidence>
<dbReference type="InterPro" id="IPR016032">
    <property type="entry name" value="Sig_transdc_resp-reg_C-effctor"/>
</dbReference>
<dbReference type="GO" id="GO:0003677">
    <property type="term" value="F:DNA binding"/>
    <property type="evidence" value="ECO:0007669"/>
    <property type="project" value="InterPro"/>
</dbReference>
<feature type="compositionally biased region" description="Basic and acidic residues" evidence="1">
    <location>
        <begin position="127"/>
        <end position="136"/>
    </location>
</feature>
<dbReference type="Proteomes" id="UP000285523">
    <property type="component" value="Unassembled WGS sequence"/>
</dbReference>
<dbReference type="Gene3D" id="1.10.10.10">
    <property type="entry name" value="Winged helix-like DNA-binding domain superfamily/Winged helix DNA-binding domain"/>
    <property type="match status" value="1"/>
</dbReference>
<feature type="compositionally biased region" description="Basic residues" evidence="1">
    <location>
        <begin position="116"/>
        <end position="126"/>
    </location>
</feature>
<evidence type="ECO:0000313" key="2">
    <source>
        <dbReference type="EMBL" id="RJF70892.1"/>
    </source>
</evidence>
<proteinExistence type="predicted"/>
<feature type="region of interest" description="Disordered" evidence="1">
    <location>
        <begin position="112"/>
        <end position="136"/>
    </location>
</feature>
<dbReference type="GO" id="GO:0006355">
    <property type="term" value="P:regulation of DNA-templated transcription"/>
    <property type="evidence" value="ECO:0007669"/>
    <property type="project" value="InterPro"/>
</dbReference>
<organism evidence="2 3">
    <name type="scientific">Rhodopseudomonas palustris</name>
    <dbReference type="NCBI Taxonomy" id="1076"/>
    <lineage>
        <taxon>Bacteria</taxon>
        <taxon>Pseudomonadati</taxon>
        <taxon>Pseudomonadota</taxon>
        <taxon>Alphaproteobacteria</taxon>
        <taxon>Hyphomicrobiales</taxon>
        <taxon>Nitrobacteraceae</taxon>
        <taxon>Rhodopseudomonas</taxon>
    </lineage>
</organism>
<accession>A0A418V4B8</accession>
<evidence type="ECO:0000256" key="1">
    <source>
        <dbReference type="SAM" id="MobiDB-lite"/>
    </source>
</evidence>
<gene>
    <name evidence="2" type="ORF">D4Q52_14785</name>
</gene>
<dbReference type="InterPro" id="IPR036388">
    <property type="entry name" value="WH-like_DNA-bd_sf"/>
</dbReference>
<dbReference type="AlphaFoldDB" id="A0A418V4B8"/>
<protein>
    <submittedName>
        <fullName evidence="2">Helix-turn-helix domain-containing protein</fullName>
    </submittedName>
</protein>
<dbReference type="OrthoDB" id="8141515at2"/>
<reference evidence="2 3" key="1">
    <citation type="submission" date="2018-09" db="EMBL/GenBank/DDBJ databases">
        <title>Draft genome sequence of Rhodopseudomonas palustris 2.1.18.</title>
        <authorList>
            <person name="Robertson S.L."/>
            <person name="Meyer T.E."/>
            <person name="Kyndt J.A."/>
        </authorList>
    </citation>
    <scope>NUCLEOTIDE SEQUENCE [LARGE SCALE GENOMIC DNA]</scope>
    <source>
        <strain evidence="2 3">2.1.18</strain>
    </source>
</reference>
<sequence length="136" mass="14858">MTRGLPGVLAEIAEVAGEAAALKIAARFGGQRVYFPARPGAADHWLVATVGPDAAAKLCAHFSVDRKRGNRIEIPLHVGGSYRQFLRAISERLHALDQEGMSSREIAARLGLTQRTVHRHRGRHRGKTGDDQKSLF</sequence>
<dbReference type="SUPFAM" id="SSF46894">
    <property type="entry name" value="C-terminal effector domain of the bipartite response regulators"/>
    <property type="match status" value="1"/>
</dbReference>
<comment type="caution">
    <text evidence="2">The sequence shown here is derived from an EMBL/GenBank/DDBJ whole genome shotgun (WGS) entry which is preliminary data.</text>
</comment>